<dbReference type="PANTHER" id="PTHR13367">
    <property type="entry name" value="UBIQUITIN THIOESTERASE"/>
    <property type="match status" value="1"/>
</dbReference>
<dbReference type="InterPro" id="IPR051346">
    <property type="entry name" value="OTU_Deubiquitinase"/>
</dbReference>
<protein>
    <recommendedName>
        <fullName evidence="2">ubiquitinyl hydrolase 1</fullName>
        <ecNumber evidence="2">3.4.19.12</ecNumber>
    </recommendedName>
</protein>
<proteinExistence type="predicted"/>
<dbReference type="Pfam" id="PF12340">
    <property type="entry name" value="DUF3638"/>
    <property type="match status" value="1"/>
</dbReference>
<dbReference type="EC" id="3.4.19.12" evidence="2"/>
<dbReference type="InterPro" id="IPR022099">
    <property type="entry name" value="DUF3638"/>
</dbReference>
<organism evidence="8 9">
    <name type="scientific">Clonostachys chloroleuca</name>
    <dbReference type="NCBI Taxonomy" id="1926264"/>
    <lineage>
        <taxon>Eukaryota</taxon>
        <taxon>Fungi</taxon>
        <taxon>Dikarya</taxon>
        <taxon>Ascomycota</taxon>
        <taxon>Pezizomycotina</taxon>
        <taxon>Sordariomycetes</taxon>
        <taxon>Hypocreomycetidae</taxon>
        <taxon>Hypocreales</taxon>
        <taxon>Bionectriaceae</taxon>
        <taxon>Clonostachys</taxon>
    </lineage>
</organism>
<evidence type="ECO:0000256" key="6">
    <source>
        <dbReference type="ARBA" id="ARBA00022807"/>
    </source>
</evidence>
<gene>
    <name evidence="8" type="ORF">CCHLO57077_00012850</name>
</gene>
<dbReference type="AlphaFoldDB" id="A0AA35LUT8"/>
<evidence type="ECO:0000256" key="3">
    <source>
        <dbReference type="ARBA" id="ARBA00022670"/>
    </source>
</evidence>
<dbReference type="EMBL" id="CABFNP030000704">
    <property type="protein sequence ID" value="CAI6080141.1"/>
    <property type="molecule type" value="Genomic_DNA"/>
</dbReference>
<comment type="catalytic activity">
    <reaction evidence="1">
        <text>Thiol-dependent hydrolysis of ester, thioester, amide, peptide and isopeptide bonds formed by the C-terminal Gly of ubiquitin (a 76-residue protein attached to proteins as an intracellular targeting signal).</text>
        <dbReference type="EC" id="3.4.19.12"/>
    </reaction>
</comment>
<keyword evidence="3" id="KW-0645">Protease</keyword>
<keyword evidence="4" id="KW-0833">Ubl conjugation pathway</keyword>
<keyword evidence="9" id="KW-1185">Reference proteome</keyword>
<evidence type="ECO:0000256" key="1">
    <source>
        <dbReference type="ARBA" id="ARBA00000707"/>
    </source>
</evidence>
<evidence type="ECO:0000313" key="8">
    <source>
        <dbReference type="EMBL" id="CAI6080141.1"/>
    </source>
</evidence>
<dbReference type="GO" id="GO:0004843">
    <property type="term" value="F:cysteine-type deubiquitinase activity"/>
    <property type="evidence" value="ECO:0007669"/>
    <property type="project" value="UniProtKB-EC"/>
</dbReference>
<dbReference type="Proteomes" id="UP001160390">
    <property type="component" value="Unassembled WGS sequence"/>
</dbReference>
<sequence length="421" mass="47804">MSSMHMAEGTVTWPCVSPRDLLDQLNRQKWESLSENWKAIVANFGCCLTQLQGAERLLQLRGNETNLIKELMNLGKRTWNPLEYPDSLLLEVEGNLRIRKVQQEIAEMMEKPPVNDKKNAVMQLNMGEGKSSVIVPIVAAALANGSNLVRIIVGKPQSRQMFEMLVSKLGSLMGRRVYHMPFSRSVRLTIGQAKFLQRHYQECQRQGGVLLLQPENILSFQLMVLEAAINEDVGLSDRLLRMKATFFDPCTRDIIDESDEKFSVKFELIYTIGLQTPIDYAPERWAIIRQILGLVVQYALKMSRQFLKSVEVYISTQGRSPRVRFLDKKASDQVLGLVVDHICQYGLLPGFPVSRLSKQSRFNIREYITNPKPSLEVASSVEGSDFWASSSQSLLLIRGLFAGSILDFVFSKKKMESQLRP</sequence>
<evidence type="ECO:0000259" key="7">
    <source>
        <dbReference type="Pfam" id="PF12340"/>
    </source>
</evidence>
<keyword evidence="6" id="KW-0788">Thiol protease</keyword>
<comment type="caution">
    <text evidence="8">The sequence shown here is derived from an EMBL/GenBank/DDBJ whole genome shotgun (WGS) entry which is preliminary data.</text>
</comment>
<evidence type="ECO:0000256" key="2">
    <source>
        <dbReference type="ARBA" id="ARBA00012759"/>
    </source>
</evidence>
<evidence type="ECO:0000313" key="9">
    <source>
        <dbReference type="Proteomes" id="UP001160390"/>
    </source>
</evidence>
<dbReference type="PANTHER" id="PTHR13367:SF34">
    <property type="match status" value="1"/>
</dbReference>
<name>A0AA35LUT8_9HYPO</name>
<dbReference type="GO" id="GO:0006508">
    <property type="term" value="P:proteolysis"/>
    <property type="evidence" value="ECO:0007669"/>
    <property type="project" value="UniProtKB-KW"/>
</dbReference>
<keyword evidence="5" id="KW-0378">Hydrolase</keyword>
<feature type="domain" description="DUF3638" evidence="7">
    <location>
        <begin position="77"/>
        <end position="301"/>
    </location>
</feature>
<evidence type="ECO:0000256" key="5">
    <source>
        <dbReference type="ARBA" id="ARBA00022801"/>
    </source>
</evidence>
<evidence type="ECO:0000256" key="4">
    <source>
        <dbReference type="ARBA" id="ARBA00022786"/>
    </source>
</evidence>
<accession>A0AA35LUT8</accession>
<reference evidence="8" key="1">
    <citation type="submission" date="2023-01" db="EMBL/GenBank/DDBJ databases">
        <authorList>
            <person name="Piombo E."/>
        </authorList>
    </citation>
    <scope>NUCLEOTIDE SEQUENCE</scope>
</reference>